<evidence type="ECO:0000256" key="5">
    <source>
        <dbReference type="ARBA" id="ARBA00022729"/>
    </source>
</evidence>
<accession>A0A5C7HXG2</accession>
<dbReference type="Pfam" id="PF17181">
    <property type="entry name" value="EPF"/>
    <property type="match status" value="1"/>
</dbReference>
<keyword evidence="4 7" id="KW-0964">Secreted</keyword>
<dbReference type="InterPro" id="IPR039455">
    <property type="entry name" value="EPFL"/>
</dbReference>
<dbReference type="AlphaFoldDB" id="A0A5C7HXG2"/>
<organism evidence="8 9">
    <name type="scientific">Acer yangbiense</name>
    <dbReference type="NCBI Taxonomy" id="1000413"/>
    <lineage>
        <taxon>Eukaryota</taxon>
        <taxon>Viridiplantae</taxon>
        <taxon>Streptophyta</taxon>
        <taxon>Embryophyta</taxon>
        <taxon>Tracheophyta</taxon>
        <taxon>Spermatophyta</taxon>
        <taxon>Magnoliopsida</taxon>
        <taxon>eudicotyledons</taxon>
        <taxon>Gunneridae</taxon>
        <taxon>Pentapetalae</taxon>
        <taxon>rosids</taxon>
        <taxon>malvids</taxon>
        <taxon>Sapindales</taxon>
        <taxon>Sapindaceae</taxon>
        <taxon>Hippocastanoideae</taxon>
        <taxon>Acereae</taxon>
        <taxon>Acer</taxon>
    </lineage>
</organism>
<comment type="function">
    <text evidence="7">Controls stomatal patterning.</text>
</comment>
<comment type="subcellular location">
    <subcellularLocation>
        <location evidence="1 7">Secreted</location>
    </subcellularLocation>
</comment>
<dbReference type="Proteomes" id="UP000323000">
    <property type="component" value="Chromosome 5"/>
</dbReference>
<comment type="similarity">
    <text evidence="2 7">Belongs to the plant cysteine rich small secretory peptide family. Epidermal patterning factor subfamily.</text>
</comment>
<dbReference type="EMBL" id="VAHF01000005">
    <property type="protein sequence ID" value="TXG61590.1"/>
    <property type="molecule type" value="Genomic_DNA"/>
</dbReference>
<dbReference type="PANTHER" id="PTHR33109:SF74">
    <property type="entry name" value="EPIDERMAL PATTERNING FACTOR-LIKE PROTEIN"/>
    <property type="match status" value="1"/>
</dbReference>
<proteinExistence type="inferred from homology"/>
<evidence type="ECO:0000256" key="2">
    <source>
        <dbReference type="ARBA" id="ARBA00008127"/>
    </source>
</evidence>
<dbReference type="GO" id="GO:0010052">
    <property type="term" value="P:guard cell differentiation"/>
    <property type="evidence" value="ECO:0007669"/>
    <property type="project" value="UniProtKB-UniRule"/>
</dbReference>
<dbReference type="GO" id="GO:0005576">
    <property type="term" value="C:extracellular region"/>
    <property type="evidence" value="ECO:0007669"/>
    <property type="project" value="UniProtKB-SubCell"/>
</dbReference>
<evidence type="ECO:0000256" key="1">
    <source>
        <dbReference type="ARBA" id="ARBA00004613"/>
    </source>
</evidence>
<sequence>MMKKTTVLCYFLVVATVEIMMGLVSVTSRPHSSSQSFPDQDQIPNFPVAVSLPKQGVVLLEVQNKAGGAGVDGNEEERYRALGRLGSRPPSCNHKCQGCEPCEAIQIPATSDQMVLQYANYEPEGWKCKCGTSFFNP</sequence>
<evidence type="ECO:0000313" key="9">
    <source>
        <dbReference type="Proteomes" id="UP000323000"/>
    </source>
</evidence>
<dbReference type="OrthoDB" id="1843021at2759"/>
<evidence type="ECO:0000256" key="4">
    <source>
        <dbReference type="ARBA" id="ARBA00022525"/>
    </source>
</evidence>
<evidence type="ECO:0000256" key="3">
    <source>
        <dbReference type="ARBA" id="ARBA00022473"/>
    </source>
</evidence>
<evidence type="ECO:0000256" key="7">
    <source>
        <dbReference type="RuleBase" id="RU367102"/>
    </source>
</evidence>
<protein>
    <recommendedName>
        <fullName evidence="7">Epidermal patterning factor-like protein</fullName>
    </recommendedName>
</protein>
<keyword evidence="5" id="KW-0732">Signal</keyword>
<evidence type="ECO:0000313" key="8">
    <source>
        <dbReference type="EMBL" id="TXG61590.1"/>
    </source>
</evidence>
<name>A0A5C7HXG2_9ROSI</name>
<keyword evidence="3 7" id="KW-0217">Developmental protein</keyword>
<keyword evidence="9" id="KW-1185">Reference proteome</keyword>
<keyword evidence="6" id="KW-1015">Disulfide bond</keyword>
<comment type="caution">
    <text evidence="8">The sequence shown here is derived from an EMBL/GenBank/DDBJ whole genome shotgun (WGS) entry which is preliminary data.</text>
</comment>
<dbReference type="PANTHER" id="PTHR33109">
    <property type="entry name" value="EPIDERMAL PATTERNING FACTOR-LIKE PROTEIN 4"/>
    <property type="match status" value="1"/>
</dbReference>
<reference evidence="9" key="1">
    <citation type="journal article" date="2019" name="Gigascience">
        <title>De novo genome assembly of the endangered Acer yangbiense, a plant species with extremely small populations endemic to Yunnan Province, China.</title>
        <authorList>
            <person name="Yang J."/>
            <person name="Wariss H.M."/>
            <person name="Tao L."/>
            <person name="Zhang R."/>
            <person name="Yun Q."/>
            <person name="Hollingsworth P."/>
            <person name="Dao Z."/>
            <person name="Luo G."/>
            <person name="Guo H."/>
            <person name="Ma Y."/>
            <person name="Sun W."/>
        </authorList>
    </citation>
    <scope>NUCLEOTIDE SEQUENCE [LARGE SCALE GENOMIC DNA]</scope>
    <source>
        <strain evidence="9">cv. Malutang</strain>
    </source>
</reference>
<evidence type="ECO:0000256" key="6">
    <source>
        <dbReference type="ARBA" id="ARBA00023157"/>
    </source>
</evidence>
<gene>
    <name evidence="8" type="ORF">EZV62_012953</name>
</gene>